<proteinExistence type="predicted"/>
<organism evidence="2">
    <name type="scientific">Chromera velia CCMP2878</name>
    <dbReference type="NCBI Taxonomy" id="1169474"/>
    <lineage>
        <taxon>Eukaryota</taxon>
        <taxon>Sar</taxon>
        <taxon>Alveolata</taxon>
        <taxon>Colpodellida</taxon>
        <taxon>Chromeraceae</taxon>
        <taxon>Chromera</taxon>
    </lineage>
</organism>
<feature type="compositionally biased region" description="Basic and acidic residues" evidence="1">
    <location>
        <begin position="81"/>
        <end position="96"/>
    </location>
</feature>
<feature type="compositionally biased region" description="Pro residues" evidence="1">
    <location>
        <begin position="238"/>
        <end position="247"/>
    </location>
</feature>
<reference evidence="2" key="1">
    <citation type="submission" date="2014-11" db="EMBL/GenBank/DDBJ databases">
        <authorList>
            <person name="Otto D Thomas"/>
            <person name="Naeem Raeece"/>
        </authorList>
    </citation>
    <scope>NUCLEOTIDE SEQUENCE</scope>
</reference>
<evidence type="ECO:0000313" key="2">
    <source>
        <dbReference type="EMBL" id="CEM50637.1"/>
    </source>
</evidence>
<gene>
    <name evidence="2" type="ORF">Cvel_10081</name>
</gene>
<accession>A0A0G4I1D6</accession>
<name>A0A0G4I1D6_9ALVE</name>
<sequence length="391" mass="42668">MAAAARVRDASVCFLLLNMNGVRSKEDNGSLSRWLAEKDPDLAIFTEVMDVKRDISCGRWKSKNFSHHLLLPPRDSGGVDGRGKNDEGSEEPDRPSFVRTSQCSKDVDHSGKDFIQICCDTNLIPLNGLTGEAGGESFVFPVSSHPQPGLTLKGGDDCACLHRTKLFDLKTSLRYDDHQKTPRLPSRRTLSFPVLNASRSLTLRHPKDAGRTSRDQTRSQTRKGTFPPSPSPKDKFPIPTPKNPPMPLQATPLLPIESERLSLPAEERCVKSDRRDYCTEYADHADHRIPFSFCFGKCFLISDGRAGVAIGSDNGRSLRVRLSDFGVLAVRGREVESGIDGNGDVIAFEGAAVCVTVDLGTLTVSVSVSLSVSVGFSAGSLFFFPLLYLPG</sequence>
<evidence type="ECO:0000256" key="1">
    <source>
        <dbReference type="SAM" id="MobiDB-lite"/>
    </source>
</evidence>
<feature type="region of interest" description="Disordered" evidence="1">
    <location>
        <begin position="71"/>
        <end position="105"/>
    </location>
</feature>
<feature type="compositionally biased region" description="Basic and acidic residues" evidence="1">
    <location>
        <begin position="205"/>
        <end position="217"/>
    </location>
</feature>
<dbReference type="VEuPathDB" id="CryptoDB:Cvel_10081"/>
<protein>
    <recommendedName>
        <fullName evidence="3">Endonuclease/exonuclease/phosphatase domain-containing protein</fullName>
    </recommendedName>
</protein>
<dbReference type="AlphaFoldDB" id="A0A0G4I1D6"/>
<dbReference type="EMBL" id="CDMZ01004710">
    <property type="protein sequence ID" value="CEM50637.1"/>
    <property type="molecule type" value="Genomic_DNA"/>
</dbReference>
<evidence type="ECO:0008006" key="3">
    <source>
        <dbReference type="Google" id="ProtNLM"/>
    </source>
</evidence>
<feature type="region of interest" description="Disordered" evidence="1">
    <location>
        <begin position="201"/>
        <end position="250"/>
    </location>
</feature>